<sequence>MNTKKTLFAIVACVAFIGTSCTSTSTAEEDGLYNANSVDRTKVKLYPQGVDRTKVKLYPQG</sequence>
<dbReference type="AlphaFoldDB" id="A0AAE3JQ07"/>
<proteinExistence type="predicted"/>
<gene>
    <name evidence="2" type="ORF">K8352_11315</name>
</gene>
<comment type="caution">
    <text evidence="2">The sequence shown here is derived from an EMBL/GenBank/DDBJ whole genome shotgun (WGS) entry which is preliminary data.</text>
</comment>
<evidence type="ECO:0000313" key="3">
    <source>
        <dbReference type="Proteomes" id="UP001200642"/>
    </source>
</evidence>
<evidence type="ECO:0000256" key="1">
    <source>
        <dbReference type="SAM" id="SignalP"/>
    </source>
</evidence>
<keyword evidence="1" id="KW-0732">Signal</keyword>
<feature type="chain" id="PRO_5042181792" evidence="1">
    <location>
        <begin position="28"/>
        <end position="61"/>
    </location>
</feature>
<feature type="signal peptide" evidence="1">
    <location>
        <begin position="1"/>
        <end position="27"/>
    </location>
</feature>
<name>A0AAE3JQ07_9FLAO</name>
<dbReference type="Proteomes" id="UP001200642">
    <property type="component" value="Unassembled WGS sequence"/>
</dbReference>
<accession>A0AAE3JQ07</accession>
<reference evidence="2" key="1">
    <citation type="submission" date="2023-02" db="EMBL/GenBank/DDBJ databases">
        <title>Genome of Flavobacteriaceae gen. nov. sp. strain F89.</title>
        <authorList>
            <person name="Wang Y."/>
        </authorList>
    </citation>
    <scope>NUCLEOTIDE SEQUENCE</scope>
    <source>
        <strain evidence="2">F89</strain>
    </source>
</reference>
<dbReference type="RefSeq" id="WP_317902485.1">
    <property type="nucleotide sequence ID" value="NZ_JAIRBC010000015.1"/>
</dbReference>
<dbReference type="PROSITE" id="PS51257">
    <property type="entry name" value="PROKAR_LIPOPROTEIN"/>
    <property type="match status" value="1"/>
</dbReference>
<protein>
    <submittedName>
        <fullName evidence="2">Peptidase m28</fullName>
    </submittedName>
</protein>
<organism evidence="2 3">
    <name type="scientific">Cerina litoralis</name>
    <dbReference type="NCBI Taxonomy" id="2874477"/>
    <lineage>
        <taxon>Bacteria</taxon>
        <taxon>Pseudomonadati</taxon>
        <taxon>Bacteroidota</taxon>
        <taxon>Flavobacteriia</taxon>
        <taxon>Flavobacteriales</taxon>
        <taxon>Flavobacteriaceae</taxon>
        <taxon>Cerina</taxon>
    </lineage>
</organism>
<dbReference type="EMBL" id="JAIRBC010000015">
    <property type="protein sequence ID" value="MCG2461339.1"/>
    <property type="molecule type" value="Genomic_DNA"/>
</dbReference>
<keyword evidence="3" id="KW-1185">Reference proteome</keyword>
<evidence type="ECO:0000313" key="2">
    <source>
        <dbReference type="EMBL" id="MCG2461339.1"/>
    </source>
</evidence>